<name>A0ABR7Z012_9PSED</name>
<evidence type="ECO:0000256" key="2">
    <source>
        <dbReference type="ARBA" id="ARBA00023015"/>
    </source>
</evidence>
<dbReference type="RefSeq" id="WP_190419487.1">
    <property type="nucleotide sequence ID" value="NZ_JAAOCA010000009.1"/>
</dbReference>
<organism evidence="7 8">
    <name type="scientific">Pseudomonas typographi</name>
    <dbReference type="NCBI Taxonomy" id="2715964"/>
    <lineage>
        <taxon>Bacteria</taxon>
        <taxon>Pseudomonadati</taxon>
        <taxon>Pseudomonadota</taxon>
        <taxon>Gammaproteobacteria</taxon>
        <taxon>Pseudomonadales</taxon>
        <taxon>Pseudomonadaceae</taxon>
        <taxon>Pseudomonas</taxon>
    </lineage>
</organism>
<dbReference type="InterPro" id="IPR009057">
    <property type="entry name" value="Homeodomain-like_sf"/>
</dbReference>
<dbReference type="Gene3D" id="1.10.10.60">
    <property type="entry name" value="Homeodomain-like"/>
    <property type="match status" value="2"/>
</dbReference>
<dbReference type="InterPro" id="IPR018060">
    <property type="entry name" value="HTH_AraC"/>
</dbReference>
<feature type="domain" description="HTH araC/xylS-type" evidence="6">
    <location>
        <begin position="207"/>
        <end position="305"/>
    </location>
</feature>
<protein>
    <submittedName>
        <fullName evidence="7">AraC family transcriptional regulator</fullName>
    </submittedName>
</protein>
<dbReference type="InterPro" id="IPR050204">
    <property type="entry name" value="AraC_XylS_family_regulators"/>
</dbReference>
<dbReference type="Pfam" id="PF12852">
    <property type="entry name" value="Cupin_6"/>
    <property type="match status" value="1"/>
</dbReference>
<evidence type="ECO:0000313" key="8">
    <source>
        <dbReference type="Proteomes" id="UP000805841"/>
    </source>
</evidence>
<keyword evidence="8" id="KW-1185">Reference proteome</keyword>
<accession>A0ABR7Z012</accession>
<dbReference type="PROSITE" id="PS00041">
    <property type="entry name" value="HTH_ARAC_FAMILY_1"/>
    <property type="match status" value="1"/>
</dbReference>
<evidence type="ECO:0000259" key="6">
    <source>
        <dbReference type="PROSITE" id="PS01124"/>
    </source>
</evidence>
<dbReference type="InterPro" id="IPR032783">
    <property type="entry name" value="AraC_lig"/>
</dbReference>
<evidence type="ECO:0000256" key="3">
    <source>
        <dbReference type="ARBA" id="ARBA00023125"/>
    </source>
</evidence>
<dbReference type="InterPro" id="IPR018062">
    <property type="entry name" value="HTH_AraC-typ_CS"/>
</dbReference>
<dbReference type="InterPro" id="IPR020449">
    <property type="entry name" value="Tscrpt_reg_AraC-type_HTH"/>
</dbReference>
<keyword evidence="4" id="KW-0804">Transcription</keyword>
<dbReference type="Proteomes" id="UP000805841">
    <property type="component" value="Unassembled WGS sequence"/>
</dbReference>
<evidence type="ECO:0000256" key="4">
    <source>
        <dbReference type="ARBA" id="ARBA00023163"/>
    </source>
</evidence>
<gene>
    <name evidence="7" type="ORF">HAQ05_08785</name>
</gene>
<dbReference type="PANTHER" id="PTHR46796">
    <property type="entry name" value="HTH-TYPE TRANSCRIPTIONAL ACTIVATOR RHAS-RELATED"/>
    <property type="match status" value="1"/>
</dbReference>
<dbReference type="EMBL" id="JAAOCA010000009">
    <property type="protein sequence ID" value="MBD1598798.1"/>
    <property type="molecule type" value="Genomic_DNA"/>
</dbReference>
<comment type="subcellular location">
    <subcellularLocation>
        <location evidence="1">Cytoplasm</location>
    </subcellularLocation>
</comment>
<dbReference type="Pfam" id="PF12833">
    <property type="entry name" value="HTH_18"/>
    <property type="match status" value="1"/>
</dbReference>
<dbReference type="PROSITE" id="PS01124">
    <property type="entry name" value="HTH_ARAC_FAMILY_2"/>
    <property type="match status" value="1"/>
</dbReference>
<evidence type="ECO:0000313" key="7">
    <source>
        <dbReference type="EMBL" id="MBD1598798.1"/>
    </source>
</evidence>
<reference evidence="7 8" key="1">
    <citation type="journal article" date="2020" name="Insects">
        <title>Bacteria Belonging to Pseudomonas typographi sp. nov. from the Bark Beetle Ips typographus Have Genomic Potential to Aid in the Host Ecology.</title>
        <authorList>
            <person name="Peral-Aranega E."/>
            <person name="Saati-Santamaria Z."/>
            <person name="Kolarik M."/>
            <person name="Rivas R."/>
            <person name="Garcia-Fraile P."/>
        </authorList>
    </citation>
    <scope>NUCLEOTIDE SEQUENCE [LARGE SCALE GENOMIC DNA]</scope>
    <source>
        <strain evidence="7 8">CA3A</strain>
    </source>
</reference>
<comment type="caution">
    <text evidence="7">The sequence shown here is derived from an EMBL/GenBank/DDBJ whole genome shotgun (WGS) entry which is preliminary data.</text>
</comment>
<dbReference type="PRINTS" id="PR00032">
    <property type="entry name" value="HTHARAC"/>
</dbReference>
<keyword evidence="3" id="KW-0238">DNA-binding</keyword>
<dbReference type="PANTHER" id="PTHR46796:SF7">
    <property type="entry name" value="ARAC FAMILY TRANSCRIPTIONAL REGULATOR"/>
    <property type="match status" value="1"/>
</dbReference>
<dbReference type="SUPFAM" id="SSF46689">
    <property type="entry name" value="Homeodomain-like"/>
    <property type="match status" value="2"/>
</dbReference>
<proteinExistence type="predicted"/>
<sequence length="308" mass="34293">MDLLTDIVRLMRPQALIWKTFEARGHWGMVVPQRAAPRFSLVAAGKCWYVPETGEPLLMRPGDYLLLTRMPNYLLASSPEVALQLLKPATRSALTDGEGYVRWQGADDGETTRMVGGYFQVAPEHTGLTETLLPPQVHIRCSDEEAGRLSRLLSLIAEEAGSSLPGHELVMSRLLQIMLVEVLRRPLQALDRQQTGWLSGLSDPKVAAALQAMHADVARHWTLATLARHVGMSRSAFVQRFCERVGVAPGTYLVNWRIALAKDTLINSKRSIADIAQWVGYLSDSAFSTAFRRTVGCSPRQFRESAWQ</sequence>
<comment type="function">
    <text evidence="5">Regulatory protein of the TOL plasmid xyl operons. XylS activates the xylXYZLTEGFJQKIH operon required for the degradation of toluene, m-xylene and p-xylene.</text>
</comment>
<keyword evidence="2" id="KW-0805">Transcription regulation</keyword>
<dbReference type="SMART" id="SM00342">
    <property type="entry name" value="HTH_ARAC"/>
    <property type="match status" value="1"/>
</dbReference>
<evidence type="ECO:0000256" key="1">
    <source>
        <dbReference type="ARBA" id="ARBA00004496"/>
    </source>
</evidence>
<evidence type="ECO:0000256" key="5">
    <source>
        <dbReference type="ARBA" id="ARBA00037345"/>
    </source>
</evidence>